<evidence type="ECO:0000313" key="1">
    <source>
        <dbReference type="EMBL" id="SDD10273.1"/>
    </source>
</evidence>
<reference evidence="2" key="1">
    <citation type="submission" date="2016-10" db="EMBL/GenBank/DDBJ databases">
        <authorList>
            <person name="Varghese N."/>
            <person name="Submissions S."/>
        </authorList>
    </citation>
    <scope>NUCLEOTIDE SEQUENCE [LARGE SCALE GENOMIC DNA]</scope>
    <source>
        <strain evidence="2">DSM 8415</strain>
    </source>
</reference>
<proteinExistence type="predicted"/>
<gene>
    <name evidence="1" type="ORF">SAMN05660835_01886</name>
</gene>
<protein>
    <submittedName>
        <fullName evidence="1">Uncharacterized protein</fullName>
    </submittedName>
</protein>
<keyword evidence="2" id="KW-1185">Reference proteome</keyword>
<dbReference type="EMBL" id="FMYU01000028">
    <property type="protein sequence ID" value="SDD10273.1"/>
    <property type="molecule type" value="Genomic_DNA"/>
</dbReference>
<dbReference type="AlphaFoldDB" id="A0A1G6S0S6"/>
<name>A0A1G6S0S6_9BACT</name>
<organism evidence="1 2">
    <name type="scientific">Desulfurella multipotens</name>
    <dbReference type="NCBI Taxonomy" id="79269"/>
    <lineage>
        <taxon>Bacteria</taxon>
        <taxon>Pseudomonadati</taxon>
        <taxon>Campylobacterota</taxon>
        <taxon>Desulfurellia</taxon>
        <taxon>Desulfurellales</taxon>
        <taxon>Desulfurellaceae</taxon>
        <taxon>Desulfurella</taxon>
    </lineage>
</organism>
<evidence type="ECO:0000313" key="2">
    <source>
        <dbReference type="Proteomes" id="UP000199411"/>
    </source>
</evidence>
<sequence length="45" mass="5484">MYKFLKIIESKQKIKLIAQIKLKFIYLFLSNVISYDFQVMIKLNQ</sequence>
<dbReference type="Proteomes" id="UP000199411">
    <property type="component" value="Unassembled WGS sequence"/>
</dbReference>
<accession>A0A1G6S0S6</accession>